<evidence type="ECO:0000313" key="1">
    <source>
        <dbReference type="EMBL" id="MFC3051809.1"/>
    </source>
</evidence>
<reference evidence="2" key="1">
    <citation type="journal article" date="2019" name="Int. J. Syst. Evol. Microbiol.">
        <title>The Global Catalogue of Microorganisms (GCM) 10K type strain sequencing project: providing services to taxonomists for standard genome sequencing and annotation.</title>
        <authorList>
            <consortium name="The Broad Institute Genomics Platform"/>
            <consortium name="The Broad Institute Genome Sequencing Center for Infectious Disease"/>
            <person name="Wu L."/>
            <person name="Ma J."/>
        </authorList>
    </citation>
    <scope>NUCLEOTIDE SEQUENCE [LARGE SCALE GENOMIC DNA]</scope>
    <source>
        <strain evidence="2">KCTC 62164</strain>
    </source>
</reference>
<evidence type="ECO:0000313" key="2">
    <source>
        <dbReference type="Proteomes" id="UP001595444"/>
    </source>
</evidence>
<proteinExistence type="predicted"/>
<dbReference type="Gene3D" id="1.10.10.1190">
    <property type="entry name" value="Antirestriction protein ArdA, domain 3"/>
    <property type="match status" value="1"/>
</dbReference>
<dbReference type="RefSeq" id="WP_194215275.1">
    <property type="nucleotide sequence ID" value="NZ_CP061205.1"/>
</dbReference>
<dbReference type="Pfam" id="PF07275">
    <property type="entry name" value="ArdA"/>
    <property type="match status" value="1"/>
</dbReference>
<dbReference type="InterPro" id="IPR041893">
    <property type="entry name" value="ArdA_dom3"/>
</dbReference>
<keyword evidence="2" id="KW-1185">Reference proteome</keyword>
<organism evidence="1 2">
    <name type="scientific">Kordiimonas pumila</name>
    <dbReference type="NCBI Taxonomy" id="2161677"/>
    <lineage>
        <taxon>Bacteria</taxon>
        <taxon>Pseudomonadati</taxon>
        <taxon>Pseudomonadota</taxon>
        <taxon>Alphaproteobacteria</taxon>
        <taxon>Kordiimonadales</taxon>
        <taxon>Kordiimonadaceae</taxon>
        <taxon>Kordiimonas</taxon>
    </lineage>
</organism>
<protein>
    <submittedName>
        <fullName evidence="1">Antirestriction protein ArdA</fullName>
    </submittedName>
</protein>
<dbReference type="Proteomes" id="UP001595444">
    <property type="component" value="Unassembled WGS sequence"/>
</dbReference>
<dbReference type="InterPro" id="IPR009899">
    <property type="entry name" value="ArdA"/>
</dbReference>
<accession>A0ABV7D529</accession>
<gene>
    <name evidence="1" type="ORF">ACFOKA_07830</name>
</gene>
<comment type="caution">
    <text evidence="1">The sequence shown here is derived from an EMBL/GenBank/DDBJ whole genome shotgun (WGS) entry which is preliminary data.</text>
</comment>
<sequence length="169" mass="19480">MTFTFHATPFDISAAGFYFSSADEYRKKSANHLNEYYEIVEEFEIQPIDGETLDLELFKALSINQSNICTFIEKCEEWEDHEKYNIIIAAGECGYDFDIDTDSPYDFDIDIYDVDNLKDLAYQFVDEGLFGDIPMNIACYLDYDAIARDLGVDYTETVINGQSIVYRCS</sequence>
<dbReference type="EMBL" id="JBHRSL010000004">
    <property type="protein sequence ID" value="MFC3051809.1"/>
    <property type="molecule type" value="Genomic_DNA"/>
</dbReference>
<name>A0ABV7D529_9PROT</name>